<organism evidence="10 11">
    <name type="scientific">Streptomyces diacarni</name>
    <dbReference type="NCBI Taxonomy" id="2800381"/>
    <lineage>
        <taxon>Bacteria</taxon>
        <taxon>Bacillati</taxon>
        <taxon>Actinomycetota</taxon>
        <taxon>Actinomycetes</taxon>
        <taxon>Kitasatosporales</taxon>
        <taxon>Streptomycetaceae</taxon>
        <taxon>Streptomyces</taxon>
    </lineage>
</organism>
<accession>A0A367ET73</accession>
<dbReference type="SUPFAM" id="SSF54826">
    <property type="entry name" value="Enolase N-terminal domain-like"/>
    <property type="match status" value="1"/>
</dbReference>
<keyword evidence="11" id="KW-1185">Reference proteome</keyword>
<evidence type="ECO:0000256" key="4">
    <source>
        <dbReference type="ARBA" id="ARBA00023235"/>
    </source>
</evidence>
<evidence type="ECO:0000256" key="7">
    <source>
        <dbReference type="PIRSR" id="PIRSR634603-3"/>
    </source>
</evidence>
<feature type="active site" description="Proton acceptor; specific for (S)-substrate epimerization" evidence="5">
    <location>
        <position position="267"/>
    </location>
</feature>
<dbReference type="FunFam" id="3.30.390.10:FF:000009">
    <property type="entry name" value="Hydrophobic dipeptide epimerase"/>
    <property type="match status" value="1"/>
</dbReference>
<protein>
    <recommendedName>
        <fullName evidence="8">Dipeptide epimerase</fullName>
        <ecNumber evidence="8">5.1.1.-</ecNumber>
    </recommendedName>
</protein>
<feature type="binding site" evidence="6">
    <location>
        <position position="295"/>
    </location>
    <ligand>
        <name>substrate</name>
    </ligand>
</feature>
<dbReference type="Gene3D" id="3.20.20.120">
    <property type="entry name" value="Enolase-like C-terminal domain"/>
    <property type="match status" value="1"/>
</dbReference>
<dbReference type="InterPro" id="IPR013341">
    <property type="entry name" value="Mandelate_racemase_N_dom"/>
</dbReference>
<evidence type="ECO:0000313" key="11">
    <source>
        <dbReference type="Proteomes" id="UP000252914"/>
    </source>
</evidence>
<reference evidence="10 11" key="1">
    <citation type="submission" date="2018-06" db="EMBL/GenBank/DDBJ databases">
        <title>Streptomyces reniochalinae sp. nov. and Streptomyces diacarnus sp. nov. from marine sponges.</title>
        <authorList>
            <person name="Li L."/>
        </authorList>
    </citation>
    <scope>NUCLEOTIDE SEQUENCE [LARGE SCALE GENOMIC DNA]</scope>
    <source>
        <strain evidence="10 11">LHW51701</strain>
    </source>
</reference>
<dbReference type="PANTHER" id="PTHR48073">
    <property type="entry name" value="O-SUCCINYLBENZOATE SYNTHASE-RELATED"/>
    <property type="match status" value="1"/>
</dbReference>
<dbReference type="SMART" id="SM00922">
    <property type="entry name" value="MR_MLE"/>
    <property type="match status" value="1"/>
</dbReference>
<feature type="binding site" evidence="7">
    <location>
        <position position="190"/>
    </location>
    <ligand>
        <name>Mg(2+)</name>
        <dbReference type="ChEBI" id="CHEBI:18420"/>
    </ligand>
</feature>
<dbReference type="Gene3D" id="3.30.390.10">
    <property type="entry name" value="Enolase-like, N-terminal domain"/>
    <property type="match status" value="1"/>
</dbReference>
<feature type="binding site" evidence="6">
    <location>
        <position position="24"/>
    </location>
    <ligand>
        <name>substrate</name>
    </ligand>
</feature>
<evidence type="ECO:0000256" key="3">
    <source>
        <dbReference type="ARBA" id="ARBA00022842"/>
    </source>
</evidence>
<comment type="caution">
    <text evidence="10">The sequence shown here is derived from an EMBL/GenBank/DDBJ whole genome shotgun (WGS) entry which is preliminary data.</text>
</comment>
<dbReference type="CDD" id="cd03319">
    <property type="entry name" value="L-Ala-DL-Glu_epimerase"/>
    <property type="match status" value="1"/>
</dbReference>
<sequence>MPVTDVRTHRVRVPLHTPFVTAVRSTSQVEALLVEIRDEDGRSGWGEATENWRVTGSSIAGAEAAVAGPLAAAVTGSDPDDLEPATRALAATVTGNQAAVSAVDCALHDLAAARLGVPLGQLLGTTRRSVATDVTLAVDTPERMRDAARRRRAEGFTVLKVKLGRGEHDDLARLTEIAEAAGASTVLRVDANQGWTPKEAIRLVRAVEDRGLNVEFVEQPVAAGDIEGLAEVTHAVGLPVMADESVWSPRDALHLVRTRAVDLINVKLAKCGGLRAARHLVALAEASGVGVLFGSMMETHVGVAATAALAATASGGGPVADLDAAWWLTHSPVAGGPRYDGAALVLSDAPGLGITALADPAPALSPR</sequence>
<dbReference type="Pfam" id="PF13378">
    <property type="entry name" value="MR_MLE_C"/>
    <property type="match status" value="1"/>
</dbReference>
<name>A0A367ET73_9ACTN</name>
<dbReference type="EC" id="5.1.1.-" evidence="8"/>
<dbReference type="InterPro" id="IPR034603">
    <property type="entry name" value="Dipeptide_epimerase"/>
</dbReference>
<feature type="active site" description="Proton acceptor; specific for (R)-substrate epimerization" evidence="5">
    <location>
        <position position="162"/>
    </location>
</feature>
<evidence type="ECO:0000256" key="8">
    <source>
        <dbReference type="RuleBase" id="RU366006"/>
    </source>
</evidence>
<proteinExistence type="inferred from homology"/>
<feature type="domain" description="Mandelate racemase/muconate lactonizing enzyme C-terminal" evidence="9">
    <location>
        <begin position="141"/>
        <end position="239"/>
    </location>
</feature>
<dbReference type="SFLD" id="SFLDG00180">
    <property type="entry name" value="muconate_cycloisomerase"/>
    <property type="match status" value="1"/>
</dbReference>
<dbReference type="GO" id="GO:0006518">
    <property type="term" value="P:peptide metabolic process"/>
    <property type="evidence" value="ECO:0007669"/>
    <property type="project" value="UniProtKB-ARBA"/>
</dbReference>
<evidence type="ECO:0000256" key="5">
    <source>
        <dbReference type="PIRSR" id="PIRSR634603-1"/>
    </source>
</evidence>
<dbReference type="InterPro" id="IPR013342">
    <property type="entry name" value="Mandelate_racemase_C"/>
</dbReference>
<evidence type="ECO:0000259" key="9">
    <source>
        <dbReference type="SMART" id="SM00922"/>
    </source>
</evidence>
<feature type="binding site" evidence="6">
    <location>
        <position position="323"/>
    </location>
    <ligand>
        <name>substrate</name>
    </ligand>
</feature>
<feature type="binding site" evidence="6">
    <location>
        <position position="321"/>
    </location>
    <ligand>
        <name>substrate</name>
    </ligand>
</feature>
<feature type="binding site" evidence="7">
    <location>
        <position position="218"/>
    </location>
    <ligand>
        <name>Mg(2+)</name>
        <dbReference type="ChEBI" id="CHEBI:18420"/>
    </ligand>
</feature>
<keyword evidence="4 8" id="KW-0413">Isomerase</keyword>
<dbReference type="EMBL" id="QOIN01000046">
    <property type="protein sequence ID" value="RCG21241.1"/>
    <property type="molecule type" value="Genomic_DNA"/>
</dbReference>
<evidence type="ECO:0000256" key="6">
    <source>
        <dbReference type="PIRSR" id="PIRSR634603-2"/>
    </source>
</evidence>
<dbReference type="SFLD" id="SFLDF00009">
    <property type="entry name" value="o-succinylbenzoate_synthase"/>
    <property type="match status" value="1"/>
</dbReference>
<evidence type="ECO:0000313" key="10">
    <source>
        <dbReference type="EMBL" id="RCG21241.1"/>
    </source>
</evidence>
<feature type="binding site" evidence="6">
    <location>
        <position position="297"/>
    </location>
    <ligand>
        <name>substrate</name>
    </ligand>
</feature>
<feature type="binding site" evidence="6">
    <location>
        <position position="135"/>
    </location>
    <ligand>
        <name>substrate</name>
    </ligand>
</feature>
<keyword evidence="2 7" id="KW-0479">Metal-binding</keyword>
<dbReference type="SUPFAM" id="SSF51604">
    <property type="entry name" value="Enolase C-terminal domain-like"/>
    <property type="match status" value="1"/>
</dbReference>
<feature type="binding site" evidence="6">
    <location>
        <position position="160"/>
    </location>
    <ligand>
        <name>substrate</name>
    </ligand>
</feature>
<comment type="similarity">
    <text evidence="1 8">Belongs to the mandelate racemase/muconate lactonizing enzyme family.</text>
</comment>
<dbReference type="InterPro" id="IPR036849">
    <property type="entry name" value="Enolase-like_C_sf"/>
</dbReference>
<evidence type="ECO:0000256" key="2">
    <source>
        <dbReference type="ARBA" id="ARBA00022723"/>
    </source>
</evidence>
<dbReference type="GO" id="GO:0016855">
    <property type="term" value="F:racemase and epimerase activity, acting on amino acids and derivatives"/>
    <property type="evidence" value="ECO:0007669"/>
    <property type="project" value="UniProtKB-UniRule"/>
</dbReference>
<comment type="cofactor">
    <cofactor evidence="7 8">
        <name>Mg(2+)</name>
        <dbReference type="ChEBI" id="CHEBI:18420"/>
    </cofactor>
    <text evidence="7 8">Binds 1 Mg(2+) ion per subunit.</text>
</comment>
<keyword evidence="3 7" id="KW-0460">Magnesium</keyword>
<dbReference type="InterPro" id="IPR029065">
    <property type="entry name" value="Enolase_C-like"/>
</dbReference>
<dbReference type="PANTHER" id="PTHR48073:SF2">
    <property type="entry name" value="O-SUCCINYLBENZOATE SYNTHASE"/>
    <property type="match status" value="1"/>
</dbReference>
<evidence type="ECO:0000256" key="1">
    <source>
        <dbReference type="ARBA" id="ARBA00008031"/>
    </source>
</evidence>
<dbReference type="RefSeq" id="WP_114022876.1">
    <property type="nucleotide sequence ID" value="NZ_JBEYTF010000002.1"/>
</dbReference>
<dbReference type="GO" id="GO:0000287">
    <property type="term" value="F:magnesium ion binding"/>
    <property type="evidence" value="ECO:0007669"/>
    <property type="project" value="UniProtKB-ARBA"/>
</dbReference>
<dbReference type="AlphaFoldDB" id="A0A367ET73"/>
<dbReference type="SFLD" id="SFLDS00001">
    <property type="entry name" value="Enolase"/>
    <property type="match status" value="1"/>
</dbReference>
<gene>
    <name evidence="10" type="ORF">DTL70_17415</name>
</gene>
<dbReference type="Pfam" id="PF02746">
    <property type="entry name" value="MR_MLE_N"/>
    <property type="match status" value="1"/>
</dbReference>
<dbReference type="Proteomes" id="UP000252914">
    <property type="component" value="Unassembled WGS sequence"/>
</dbReference>
<feature type="binding site" evidence="7">
    <location>
        <position position="243"/>
    </location>
    <ligand>
        <name>Mg(2+)</name>
        <dbReference type="ChEBI" id="CHEBI:18420"/>
    </ligand>
</feature>
<dbReference type="InterPro" id="IPR029017">
    <property type="entry name" value="Enolase-like_N"/>
</dbReference>